<dbReference type="GeneID" id="85328545"/>
<dbReference type="PANTHER" id="PTHR47178:SF3">
    <property type="entry name" value="FAD-BINDING DOMAIN-CONTAINING PROTEIN"/>
    <property type="match status" value="1"/>
</dbReference>
<organism evidence="7 8">
    <name type="scientific">Lasiosphaeria miniovina</name>
    <dbReference type="NCBI Taxonomy" id="1954250"/>
    <lineage>
        <taxon>Eukaryota</taxon>
        <taxon>Fungi</taxon>
        <taxon>Dikarya</taxon>
        <taxon>Ascomycota</taxon>
        <taxon>Pezizomycotina</taxon>
        <taxon>Sordariomycetes</taxon>
        <taxon>Sordariomycetidae</taxon>
        <taxon>Sordariales</taxon>
        <taxon>Lasiosphaeriaceae</taxon>
        <taxon>Lasiosphaeria</taxon>
    </lineage>
</organism>
<reference evidence="7" key="1">
    <citation type="submission" date="2023-06" db="EMBL/GenBank/DDBJ databases">
        <title>Genome-scale phylogeny and comparative genomics of the fungal order Sordariales.</title>
        <authorList>
            <consortium name="Lawrence Berkeley National Laboratory"/>
            <person name="Hensen N."/>
            <person name="Bonometti L."/>
            <person name="Westerberg I."/>
            <person name="Brannstrom I.O."/>
            <person name="Guillou S."/>
            <person name="Cros-Aarteil S."/>
            <person name="Calhoun S."/>
            <person name="Haridas S."/>
            <person name="Kuo A."/>
            <person name="Mondo S."/>
            <person name="Pangilinan J."/>
            <person name="Riley R."/>
            <person name="LaButti K."/>
            <person name="Andreopoulos B."/>
            <person name="Lipzen A."/>
            <person name="Chen C."/>
            <person name="Yanf M."/>
            <person name="Daum C."/>
            <person name="Ng V."/>
            <person name="Clum A."/>
            <person name="Steindorff A."/>
            <person name="Ohm R."/>
            <person name="Martin F."/>
            <person name="Silar P."/>
            <person name="Natvig D."/>
            <person name="Lalanne C."/>
            <person name="Gautier V."/>
            <person name="Ament-velasquez S.L."/>
            <person name="Kruys A."/>
            <person name="Hutchinson M.I."/>
            <person name="Powell A.J."/>
            <person name="Barry K."/>
            <person name="Miller A.N."/>
            <person name="Grigoriev I.V."/>
            <person name="Debuchy R."/>
            <person name="Gladieux P."/>
            <person name="Thoren M.H."/>
            <person name="Johannesson H."/>
        </authorList>
    </citation>
    <scope>NUCLEOTIDE SEQUENCE</scope>
    <source>
        <strain evidence="7">SMH2392-1A</strain>
    </source>
</reference>
<dbReference type="Gene3D" id="3.50.50.60">
    <property type="entry name" value="FAD/NAD(P)-binding domain"/>
    <property type="match status" value="1"/>
</dbReference>
<dbReference type="Pfam" id="PF01494">
    <property type="entry name" value="FAD_binding_3"/>
    <property type="match status" value="1"/>
</dbReference>
<protein>
    <recommendedName>
        <fullName evidence="6">FAD-binding domain-containing protein</fullName>
    </recommendedName>
</protein>
<evidence type="ECO:0000256" key="5">
    <source>
        <dbReference type="ARBA" id="ARBA00023033"/>
    </source>
</evidence>
<dbReference type="GO" id="GO:0004497">
    <property type="term" value="F:monooxygenase activity"/>
    <property type="evidence" value="ECO:0007669"/>
    <property type="project" value="UniProtKB-KW"/>
</dbReference>
<comment type="caution">
    <text evidence="7">The sequence shown here is derived from an EMBL/GenBank/DDBJ whole genome shotgun (WGS) entry which is preliminary data.</text>
</comment>
<dbReference type="InterPro" id="IPR002938">
    <property type="entry name" value="FAD-bd"/>
</dbReference>
<gene>
    <name evidence="7" type="ORF">B0T26DRAFT_750755</name>
</gene>
<evidence type="ECO:0000256" key="1">
    <source>
        <dbReference type="ARBA" id="ARBA00001974"/>
    </source>
</evidence>
<evidence type="ECO:0000256" key="2">
    <source>
        <dbReference type="ARBA" id="ARBA00022630"/>
    </source>
</evidence>
<dbReference type="Proteomes" id="UP001172101">
    <property type="component" value="Unassembled WGS sequence"/>
</dbReference>
<comment type="cofactor">
    <cofactor evidence="1">
        <name>FAD</name>
        <dbReference type="ChEBI" id="CHEBI:57692"/>
    </cofactor>
</comment>
<evidence type="ECO:0000256" key="3">
    <source>
        <dbReference type="ARBA" id="ARBA00022827"/>
    </source>
</evidence>
<dbReference type="InterPro" id="IPR036188">
    <property type="entry name" value="FAD/NAD-bd_sf"/>
</dbReference>
<keyword evidence="5" id="KW-0503">Monooxygenase</keyword>
<proteinExistence type="predicted"/>
<dbReference type="PRINTS" id="PR00420">
    <property type="entry name" value="RNGMNOXGNASE"/>
</dbReference>
<keyword evidence="4" id="KW-0560">Oxidoreductase</keyword>
<sequence length="358" mass="39655">MQHSQAWLPRIAIVGAGNGFEVVVYEKEKYLNERVREWTMLIHWALPTLLKLLPDHIIGNLRSAYVDQWYPYDQEKEFLPYYNGMSGELAFKGKQLADLQVPNSAGPVAIRFGDGDSTTADVVFGADGSNSRTRRWLLGDEASKTLDSEHIIASGILKYETAEQAVAVKMGYPLCTIAPVNDGVIFTRSVPDPNDPVNWSFHVARVWKGKTDFLEGAAAIAKAKAMTTDPNISEPFRSAIHLIPDNANFTVTQLRYWETVPWDNKGGRVTLLGDAAHCVLPGRGQGLNHALGDVDALVSEFLRVKENGSTVIEALQTYKADVFVRGPKAVRESLEDTEAIMKVRNLEKSRQAQKGMAL</sequence>
<evidence type="ECO:0000259" key="6">
    <source>
        <dbReference type="Pfam" id="PF01494"/>
    </source>
</evidence>
<dbReference type="RefSeq" id="XP_060299415.1">
    <property type="nucleotide sequence ID" value="XM_060445275.1"/>
</dbReference>
<evidence type="ECO:0000256" key="4">
    <source>
        <dbReference type="ARBA" id="ARBA00023002"/>
    </source>
</evidence>
<dbReference type="EMBL" id="JAUIRO010000003">
    <property type="protein sequence ID" value="KAK0723491.1"/>
    <property type="molecule type" value="Genomic_DNA"/>
</dbReference>
<dbReference type="PANTHER" id="PTHR47178">
    <property type="entry name" value="MONOOXYGENASE, FAD-BINDING"/>
    <property type="match status" value="1"/>
</dbReference>
<dbReference type="SUPFAM" id="SSF51905">
    <property type="entry name" value="FAD/NAD(P)-binding domain"/>
    <property type="match status" value="1"/>
</dbReference>
<feature type="domain" description="FAD-binding" evidence="6">
    <location>
        <begin position="248"/>
        <end position="331"/>
    </location>
</feature>
<evidence type="ECO:0000313" key="8">
    <source>
        <dbReference type="Proteomes" id="UP001172101"/>
    </source>
</evidence>
<keyword evidence="8" id="KW-1185">Reference proteome</keyword>
<name>A0AA40AWW5_9PEZI</name>
<keyword evidence="3" id="KW-0274">FAD</keyword>
<dbReference type="GO" id="GO:0071949">
    <property type="term" value="F:FAD binding"/>
    <property type="evidence" value="ECO:0007669"/>
    <property type="project" value="InterPro"/>
</dbReference>
<keyword evidence="2" id="KW-0285">Flavoprotein</keyword>
<evidence type="ECO:0000313" key="7">
    <source>
        <dbReference type="EMBL" id="KAK0723491.1"/>
    </source>
</evidence>
<dbReference type="AlphaFoldDB" id="A0AA40AWW5"/>
<accession>A0AA40AWW5</accession>